<feature type="domain" description="Putative amidase" evidence="1">
    <location>
        <begin position="138"/>
        <end position="287"/>
    </location>
</feature>
<dbReference type="InterPro" id="IPR024301">
    <property type="entry name" value="Amidase_6"/>
</dbReference>
<keyword evidence="3" id="KW-1185">Reference proteome</keyword>
<dbReference type="EMBL" id="JBHMAF010000038">
    <property type="protein sequence ID" value="MFB9758632.1"/>
    <property type="molecule type" value="Genomic_DNA"/>
</dbReference>
<name>A0ABV5WE27_9BACI</name>
<proteinExistence type="predicted"/>
<evidence type="ECO:0000313" key="3">
    <source>
        <dbReference type="Proteomes" id="UP001589609"/>
    </source>
</evidence>
<protein>
    <submittedName>
        <fullName evidence="2">Amidase domain-containing protein</fullName>
    </submittedName>
</protein>
<evidence type="ECO:0000259" key="1">
    <source>
        <dbReference type="Pfam" id="PF12671"/>
    </source>
</evidence>
<evidence type="ECO:0000313" key="2">
    <source>
        <dbReference type="EMBL" id="MFB9758632.1"/>
    </source>
</evidence>
<dbReference type="Pfam" id="PF12671">
    <property type="entry name" value="Amidase_6"/>
    <property type="match status" value="1"/>
</dbReference>
<reference evidence="2 3" key="1">
    <citation type="submission" date="2024-09" db="EMBL/GenBank/DDBJ databases">
        <authorList>
            <person name="Sun Q."/>
            <person name="Mori K."/>
        </authorList>
    </citation>
    <scope>NUCLEOTIDE SEQUENCE [LARGE SCALE GENOMIC DNA]</scope>
    <source>
        <strain evidence="2 3">JCM 11201</strain>
    </source>
</reference>
<accession>A0ABV5WE27</accession>
<organism evidence="2 3">
    <name type="scientific">Ectobacillus funiculus</name>
    <dbReference type="NCBI Taxonomy" id="137993"/>
    <lineage>
        <taxon>Bacteria</taxon>
        <taxon>Bacillati</taxon>
        <taxon>Bacillota</taxon>
        <taxon>Bacilli</taxon>
        <taxon>Bacillales</taxon>
        <taxon>Bacillaceae</taxon>
        <taxon>Ectobacillus</taxon>
    </lineage>
</organism>
<sequence length="298" mass="34706">MGVKAALETIIRHQMNFLVGNERASVHLKGDAAHVLRRKKELLKERKAEIIKCDARVSVIRELAIGQRKDVDYVVHFQYFIRQKDLFYAEEEQVYRRAIFERGRLEDDRYAAYETMDEAGETLEREVTKGKGSPIPYKYSRLEAVKYAEAWWNGRNPAYSNFQDNCTNFISQCLHAGGSPMNGYPSVGRGWWQQNQQWSWSWSVAHSFQRYLTGATIGLRAQQVEKPEELLLGDVIAYDFENDGRWNHTTIVTAKDANGMPLVNAHSADSRRRYWAYQDSSKYTPQMKYKFFHILDNV</sequence>
<gene>
    <name evidence="2" type="ORF">ACFFMS_08980</name>
</gene>
<dbReference type="RefSeq" id="WP_379948923.1">
    <property type="nucleotide sequence ID" value="NZ_JBHMAF010000038.1"/>
</dbReference>
<dbReference type="PANTHER" id="PTHR40032:SF1">
    <property type="entry name" value="EXPORTED PROTEIN"/>
    <property type="match status" value="1"/>
</dbReference>
<dbReference type="PANTHER" id="PTHR40032">
    <property type="entry name" value="EXPORTED PROTEIN-RELATED"/>
    <property type="match status" value="1"/>
</dbReference>
<comment type="caution">
    <text evidence="2">The sequence shown here is derived from an EMBL/GenBank/DDBJ whole genome shotgun (WGS) entry which is preliminary data.</text>
</comment>
<dbReference type="Proteomes" id="UP001589609">
    <property type="component" value="Unassembled WGS sequence"/>
</dbReference>